<dbReference type="GO" id="GO:0005886">
    <property type="term" value="C:plasma membrane"/>
    <property type="evidence" value="ECO:0007669"/>
    <property type="project" value="UniProtKB-SubCell"/>
</dbReference>
<dbReference type="OrthoDB" id="9814461at2"/>
<dbReference type="RefSeq" id="WP_155052280.1">
    <property type="nucleotide sequence ID" value="NZ_BAAAIB010000014.1"/>
</dbReference>
<keyword evidence="5 6" id="KW-0472">Membrane</keyword>
<feature type="transmembrane region" description="Helical" evidence="6">
    <location>
        <begin position="54"/>
        <end position="72"/>
    </location>
</feature>
<evidence type="ECO:0008006" key="9">
    <source>
        <dbReference type="Google" id="ProtNLM"/>
    </source>
</evidence>
<evidence type="ECO:0000256" key="1">
    <source>
        <dbReference type="ARBA" id="ARBA00004651"/>
    </source>
</evidence>
<comment type="subcellular location">
    <subcellularLocation>
        <location evidence="1">Cell membrane</location>
        <topology evidence="1">Multi-pass membrane protein</topology>
    </subcellularLocation>
</comment>
<keyword evidence="3 6" id="KW-0812">Transmembrane</keyword>
<dbReference type="AlphaFoldDB" id="A0A6I3M927"/>
<feature type="transmembrane region" description="Helical" evidence="6">
    <location>
        <begin position="247"/>
        <end position="266"/>
    </location>
</feature>
<evidence type="ECO:0000256" key="3">
    <source>
        <dbReference type="ARBA" id="ARBA00022692"/>
    </source>
</evidence>
<feature type="transmembrane region" description="Helical" evidence="6">
    <location>
        <begin position="273"/>
        <end position="292"/>
    </location>
</feature>
<reference evidence="7 8" key="1">
    <citation type="submission" date="2019-11" db="EMBL/GenBank/DDBJ databases">
        <title>Agromyces kandeliae sp. nov., isolated from mangrove soil.</title>
        <authorList>
            <person name="Wang R."/>
        </authorList>
    </citation>
    <scope>NUCLEOTIDE SEQUENCE [LARGE SCALE GENOMIC DNA]</scope>
    <source>
        <strain evidence="7 8">JCM 11433</strain>
    </source>
</reference>
<keyword evidence="4 6" id="KW-1133">Transmembrane helix</keyword>
<proteinExistence type="predicted"/>
<evidence type="ECO:0000256" key="2">
    <source>
        <dbReference type="ARBA" id="ARBA00022475"/>
    </source>
</evidence>
<feature type="transmembrane region" description="Helical" evidence="6">
    <location>
        <begin position="224"/>
        <end position="241"/>
    </location>
</feature>
<dbReference type="InterPro" id="IPR043428">
    <property type="entry name" value="LivM-like"/>
</dbReference>
<protein>
    <recommendedName>
        <fullName evidence="9">Branched-chain amino acid ABC transporter permease</fullName>
    </recommendedName>
</protein>
<feature type="transmembrane region" description="Helical" evidence="6">
    <location>
        <begin position="79"/>
        <end position="96"/>
    </location>
</feature>
<sequence>MSTTAIRTQTEIARPVRHGSRRAVFWAEVIGSVVLLALPAIIPSAYQLRLLQDVAIWSILALSLTLIFGYTGQISLGQAAFYAVGGYTSAILQTALGVPAPIAWVVAIALGMGSALILSFPLLRIHGHFLALGTLALGLIVETLLVQLVPVTGGHDGILLPGAIHLGPWVQARFPYIVVGFLVLAYWLVRNLTQRGMGRAFFALRDDPDGAAALGVPVTRYKTLVFMIGGGLAAAAGVLYAHHTQVVTPEAFGFGTSIEVLLIVIIGGMSSRIGAVIGAAVIVFVPEWLQFLQEGENLVFGLLVLGILLFLPGGLVGGVRSAIRSLRRTRTSGEEVSA</sequence>
<comment type="caution">
    <text evidence="7">The sequence shown here is derived from an EMBL/GenBank/DDBJ whole genome shotgun (WGS) entry which is preliminary data.</text>
</comment>
<keyword evidence="8" id="KW-1185">Reference proteome</keyword>
<feature type="transmembrane region" description="Helical" evidence="6">
    <location>
        <begin position="102"/>
        <end position="122"/>
    </location>
</feature>
<dbReference type="Pfam" id="PF02653">
    <property type="entry name" value="BPD_transp_2"/>
    <property type="match status" value="1"/>
</dbReference>
<dbReference type="PANTHER" id="PTHR30482">
    <property type="entry name" value="HIGH-AFFINITY BRANCHED-CHAIN AMINO ACID TRANSPORT SYSTEM PERMEASE"/>
    <property type="match status" value="1"/>
</dbReference>
<keyword evidence="2" id="KW-1003">Cell membrane</keyword>
<gene>
    <name evidence="7" type="ORF">GJ743_12960</name>
</gene>
<organism evidence="7 8">
    <name type="scientific">Agromyces bracchium</name>
    <dbReference type="NCBI Taxonomy" id="88376"/>
    <lineage>
        <taxon>Bacteria</taxon>
        <taxon>Bacillati</taxon>
        <taxon>Actinomycetota</taxon>
        <taxon>Actinomycetes</taxon>
        <taxon>Micrococcales</taxon>
        <taxon>Microbacteriaceae</taxon>
        <taxon>Agromyces</taxon>
    </lineage>
</organism>
<dbReference type="EMBL" id="WMLB01000025">
    <property type="protein sequence ID" value="MTH69278.1"/>
    <property type="molecule type" value="Genomic_DNA"/>
</dbReference>
<dbReference type="CDD" id="cd06581">
    <property type="entry name" value="TM_PBP1_LivM_like"/>
    <property type="match status" value="1"/>
</dbReference>
<name>A0A6I3M927_9MICO</name>
<feature type="transmembrane region" description="Helical" evidence="6">
    <location>
        <begin position="169"/>
        <end position="189"/>
    </location>
</feature>
<accession>A0A6I3M927</accession>
<evidence type="ECO:0000313" key="7">
    <source>
        <dbReference type="EMBL" id="MTH69278.1"/>
    </source>
</evidence>
<feature type="transmembrane region" description="Helical" evidence="6">
    <location>
        <begin position="298"/>
        <end position="319"/>
    </location>
</feature>
<feature type="transmembrane region" description="Helical" evidence="6">
    <location>
        <begin position="23"/>
        <end position="42"/>
    </location>
</feature>
<dbReference type="Proteomes" id="UP000433071">
    <property type="component" value="Unassembled WGS sequence"/>
</dbReference>
<evidence type="ECO:0000313" key="8">
    <source>
        <dbReference type="Proteomes" id="UP000433071"/>
    </source>
</evidence>
<feature type="transmembrane region" description="Helical" evidence="6">
    <location>
        <begin position="129"/>
        <end position="149"/>
    </location>
</feature>
<evidence type="ECO:0000256" key="4">
    <source>
        <dbReference type="ARBA" id="ARBA00022989"/>
    </source>
</evidence>
<dbReference type="GO" id="GO:0015658">
    <property type="term" value="F:branched-chain amino acid transmembrane transporter activity"/>
    <property type="evidence" value="ECO:0007669"/>
    <property type="project" value="InterPro"/>
</dbReference>
<evidence type="ECO:0000256" key="5">
    <source>
        <dbReference type="ARBA" id="ARBA00023136"/>
    </source>
</evidence>
<dbReference type="PANTHER" id="PTHR30482:SF10">
    <property type="entry name" value="HIGH-AFFINITY BRANCHED-CHAIN AMINO ACID TRANSPORT PROTEIN BRAE"/>
    <property type="match status" value="1"/>
</dbReference>
<dbReference type="InterPro" id="IPR001851">
    <property type="entry name" value="ABC_transp_permease"/>
</dbReference>
<evidence type="ECO:0000256" key="6">
    <source>
        <dbReference type="SAM" id="Phobius"/>
    </source>
</evidence>